<evidence type="ECO:0000313" key="2">
    <source>
        <dbReference type="EMBL" id="TCX82019.1"/>
    </source>
</evidence>
<proteinExistence type="predicted"/>
<evidence type="ECO:0000256" key="1">
    <source>
        <dbReference type="SAM" id="Phobius"/>
    </source>
</evidence>
<feature type="transmembrane region" description="Helical" evidence="1">
    <location>
        <begin position="89"/>
        <end position="111"/>
    </location>
</feature>
<reference evidence="2" key="1">
    <citation type="submission" date="2019-01" db="EMBL/GenBank/DDBJ databases">
        <authorList>
            <person name="Lista F."/>
            <person name="Anselmo A."/>
        </authorList>
    </citation>
    <scope>NUCLEOTIDE SEQUENCE</scope>
    <source>
        <strain evidence="2">3S</strain>
    </source>
</reference>
<gene>
    <name evidence="2" type="ORF">ETF13_25075</name>
</gene>
<name>A0A483M3C9_KLEPN</name>
<accession>A0A483M3C9</accession>
<feature type="transmembrane region" description="Helical" evidence="1">
    <location>
        <begin position="58"/>
        <end position="83"/>
    </location>
</feature>
<comment type="caution">
    <text evidence="2">The sequence shown here is derived from an EMBL/GenBank/DDBJ whole genome shotgun (WGS) entry which is preliminary data.</text>
</comment>
<organism evidence="2">
    <name type="scientific">Klebsiella pneumoniae</name>
    <dbReference type="NCBI Taxonomy" id="573"/>
    <lineage>
        <taxon>Bacteria</taxon>
        <taxon>Pseudomonadati</taxon>
        <taxon>Pseudomonadota</taxon>
        <taxon>Gammaproteobacteria</taxon>
        <taxon>Enterobacterales</taxon>
        <taxon>Enterobacteriaceae</taxon>
        <taxon>Klebsiella/Raoultella group</taxon>
        <taxon>Klebsiella</taxon>
        <taxon>Klebsiella pneumoniae complex</taxon>
    </lineage>
</organism>
<dbReference type="EMBL" id="SDCT01000054">
    <property type="protein sequence ID" value="TCX82019.1"/>
    <property type="molecule type" value="Genomic_DNA"/>
</dbReference>
<keyword evidence="1" id="KW-0812">Transmembrane</keyword>
<dbReference type="AlphaFoldDB" id="A0A483M3C9"/>
<feature type="transmembrane region" description="Helical" evidence="1">
    <location>
        <begin position="24"/>
        <end position="46"/>
    </location>
</feature>
<sequence length="119" mass="13294">MSLIDLIKDNTPQIVEFVDKAESLFLYFVLFLFSLAVLIVFIGYIYDEIKSGEAIDNIFLWVGGPVAVAIGFFLITSFSYSVYVVISGLLISIAGALFFIGMLILFFTYIVPNLKNLND</sequence>
<keyword evidence="1" id="KW-0472">Membrane</keyword>
<keyword evidence="1" id="KW-1133">Transmembrane helix</keyword>
<protein>
    <submittedName>
        <fullName evidence="2">Uncharacterized protein</fullName>
    </submittedName>
</protein>
<dbReference type="RefSeq" id="WP_059597430.1">
    <property type="nucleotide sequence ID" value="NZ_JALXGH010000090.1"/>
</dbReference>